<keyword evidence="1" id="KW-0812">Transmembrane</keyword>
<dbReference type="AlphaFoldDB" id="H2C8W9"/>
<keyword evidence="3" id="KW-1185">Reference proteome</keyword>
<protein>
    <submittedName>
        <fullName evidence="2">Uncharacterized protein</fullName>
    </submittedName>
</protein>
<accession>H2C8W9</accession>
<dbReference type="STRING" id="671065.MetMK1DRAFT_00030380"/>
<proteinExistence type="predicted"/>
<sequence length="50" mass="5997">MKDEILVLLSIILIPVMRSNVLDIILYLLGIYLIIRISRTLIYYRKNYNK</sequence>
<gene>
    <name evidence="2" type="ORF">MetMK1DRAFT_00030380</name>
</gene>
<evidence type="ECO:0000256" key="1">
    <source>
        <dbReference type="SAM" id="Phobius"/>
    </source>
</evidence>
<reference evidence="2 3" key="1">
    <citation type="submission" date="2012-01" db="EMBL/GenBank/DDBJ databases">
        <title>Improved High-Quality Draft sequence of Metallosphaera yellowstonensis MK1.</title>
        <authorList>
            <consortium name="US DOE Joint Genome Institute"/>
            <person name="Lucas S."/>
            <person name="Han J."/>
            <person name="Cheng J.-F."/>
            <person name="Goodwin L."/>
            <person name="Pitluck S."/>
            <person name="Peters L."/>
            <person name="Teshima H."/>
            <person name="Detter J.C."/>
            <person name="Han C."/>
            <person name="Tapia R."/>
            <person name="Land M."/>
            <person name="Hauser L."/>
            <person name="Kyrpides N."/>
            <person name="Kozubal M."/>
            <person name="Macur R.E."/>
            <person name="Jay Z."/>
            <person name="Inskeep W."/>
            <person name="Woyke T."/>
        </authorList>
    </citation>
    <scope>NUCLEOTIDE SEQUENCE [LARGE SCALE GENOMIC DNA]</scope>
    <source>
        <strain evidence="2 3">MK1</strain>
    </source>
</reference>
<dbReference type="HOGENOM" id="CLU_3113146_0_0_2"/>
<organism evidence="2 3">
    <name type="scientific">Metallosphaera yellowstonensis MK1</name>
    <dbReference type="NCBI Taxonomy" id="671065"/>
    <lineage>
        <taxon>Archaea</taxon>
        <taxon>Thermoproteota</taxon>
        <taxon>Thermoprotei</taxon>
        <taxon>Sulfolobales</taxon>
        <taxon>Sulfolobaceae</taxon>
        <taxon>Metallosphaera</taxon>
    </lineage>
</organism>
<keyword evidence="1" id="KW-1133">Transmembrane helix</keyword>
<dbReference type="Proteomes" id="UP000003980">
    <property type="component" value="Unassembled WGS sequence"/>
</dbReference>
<keyword evidence="1" id="KW-0472">Membrane</keyword>
<feature type="transmembrane region" description="Helical" evidence="1">
    <location>
        <begin position="6"/>
        <end position="35"/>
    </location>
</feature>
<evidence type="ECO:0000313" key="3">
    <source>
        <dbReference type="Proteomes" id="UP000003980"/>
    </source>
</evidence>
<name>H2C8W9_9CREN</name>
<dbReference type="EMBL" id="JH597770">
    <property type="protein sequence ID" value="EHP68595.1"/>
    <property type="molecule type" value="Genomic_DNA"/>
</dbReference>
<evidence type="ECO:0000313" key="2">
    <source>
        <dbReference type="EMBL" id="EHP68595.1"/>
    </source>
</evidence>